<protein>
    <submittedName>
        <fullName evidence="3">LYR motif-containing 1</fullName>
    </submittedName>
</protein>
<dbReference type="GO" id="GO:0005739">
    <property type="term" value="C:mitochondrion"/>
    <property type="evidence" value="ECO:0007669"/>
    <property type="project" value="TreeGrafter"/>
</dbReference>
<dbReference type="PANTHER" id="PTHR14273:SF0">
    <property type="entry name" value="LYR MOTIF-CONTAINING PROTEIN 1"/>
    <property type="match status" value="1"/>
</dbReference>
<keyword evidence="4" id="KW-1185">Reference proteome</keyword>
<comment type="caution">
    <text evidence="3">The sequence shown here is derived from an EMBL/GenBank/DDBJ whole genome shotgun (WGS) entry which is preliminary data.</text>
</comment>
<dbReference type="InterPro" id="IPR045294">
    <property type="entry name" value="Complex1_LYR_LYRM1"/>
</dbReference>
<accession>A0A2P6VQP5</accession>
<evidence type="ECO:0000256" key="1">
    <source>
        <dbReference type="ARBA" id="ARBA00009508"/>
    </source>
</evidence>
<name>A0A2P6VQP5_9CHLO</name>
<proteinExistence type="inferred from homology"/>
<dbReference type="CDD" id="cd20261">
    <property type="entry name" value="Complex1_LYR_LYRM1"/>
    <property type="match status" value="1"/>
</dbReference>
<feature type="region of interest" description="Disordered" evidence="2">
    <location>
        <begin position="104"/>
        <end position="128"/>
    </location>
</feature>
<dbReference type="AlphaFoldDB" id="A0A2P6VQP5"/>
<dbReference type="PANTHER" id="PTHR14273">
    <property type="entry name" value="LYR MOTIF-CONTAINING PROTEIN 1"/>
    <property type="match status" value="1"/>
</dbReference>
<evidence type="ECO:0000313" key="3">
    <source>
        <dbReference type="EMBL" id="PSC76418.1"/>
    </source>
</evidence>
<evidence type="ECO:0000256" key="2">
    <source>
        <dbReference type="SAM" id="MobiDB-lite"/>
    </source>
</evidence>
<gene>
    <name evidence="3" type="primary">g186</name>
    <name evidence="3" type="ORF">C2E20_0186</name>
</gene>
<comment type="similarity">
    <text evidence="1">Belongs to the complex I LYR family.</text>
</comment>
<sequence length="128" mass="14195">MHDTQWQGSAEEAEYIRTETRQQFRAQLTASGDELAAALEEGERRLELGLHYGIAYPRLFHADQFEKVPYWQKPQLEGDVEAVAAGVKDPGVAARLAAAAARRRQRLAAQQQQQQGGGIGSDEPTVYD</sequence>
<dbReference type="OrthoDB" id="513812at2759"/>
<reference evidence="3 4" key="1">
    <citation type="journal article" date="2018" name="Plant J.">
        <title>Genome sequences of Chlorella sorokiniana UTEX 1602 and Micractinium conductrix SAG 241.80: implications to maltose excretion by a green alga.</title>
        <authorList>
            <person name="Arriola M.B."/>
            <person name="Velmurugan N."/>
            <person name="Zhang Y."/>
            <person name="Plunkett M.H."/>
            <person name="Hondzo H."/>
            <person name="Barney B.M."/>
        </authorList>
    </citation>
    <scope>NUCLEOTIDE SEQUENCE [LARGE SCALE GENOMIC DNA]</scope>
    <source>
        <strain evidence="3 4">SAG 241.80</strain>
    </source>
</reference>
<dbReference type="InterPro" id="IPR040330">
    <property type="entry name" value="LYRM1"/>
</dbReference>
<evidence type="ECO:0000313" key="4">
    <source>
        <dbReference type="Proteomes" id="UP000239649"/>
    </source>
</evidence>
<organism evidence="3 4">
    <name type="scientific">Micractinium conductrix</name>
    <dbReference type="NCBI Taxonomy" id="554055"/>
    <lineage>
        <taxon>Eukaryota</taxon>
        <taxon>Viridiplantae</taxon>
        <taxon>Chlorophyta</taxon>
        <taxon>core chlorophytes</taxon>
        <taxon>Trebouxiophyceae</taxon>
        <taxon>Chlorellales</taxon>
        <taxon>Chlorellaceae</taxon>
        <taxon>Chlorella clade</taxon>
        <taxon>Micractinium</taxon>
    </lineage>
</organism>
<dbReference type="EMBL" id="LHPF02000001">
    <property type="protein sequence ID" value="PSC76418.1"/>
    <property type="molecule type" value="Genomic_DNA"/>
</dbReference>
<dbReference type="Proteomes" id="UP000239649">
    <property type="component" value="Unassembled WGS sequence"/>
</dbReference>
<dbReference type="STRING" id="554055.A0A2P6VQP5"/>